<name>A0A915IG14_ROMCU</name>
<dbReference type="InterPro" id="IPR004210">
    <property type="entry name" value="BESS_motif"/>
</dbReference>
<dbReference type="GO" id="GO:0003677">
    <property type="term" value="F:DNA binding"/>
    <property type="evidence" value="ECO:0007669"/>
    <property type="project" value="InterPro"/>
</dbReference>
<reference evidence="5" key="1">
    <citation type="submission" date="2022-11" db="UniProtKB">
        <authorList>
            <consortium name="WormBaseParasite"/>
        </authorList>
    </citation>
    <scope>IDENTIFICATION</scope>
</reference>
<sequence length="297" mass="33708">VGLICGRKQTEATKTQLNVETLGQQLEKSLIQLLKKLNRNGKTCATNTQGLIENYQVEVVEKWNHAGHGTRLCLSWGVVQRKEISNLVDDSQNVEANEEQSDQKSEADDSASRTETPKSSKSTESKITKKRPAPTDAVDSAIIQYLTNKKDKSDDEDMLFAKSIGTSIAKLPPRIKRRVKIGIMQLINQAEEEHEQEAAATYTRPITFTSQPIIVKTDDRLHNFVHRRWVAFDTTIKNLPLRTHDTKRIFHYSSSPLMFVFKLGNKRMKLTGQQTTFVYRSDVPSSFKLTFLPSVMQ</sequence>
<feature type="domain" description="BESS" evidence="3">
    <location>
        <begin position="154"/>
        <end position="193"/>
    </location>
</feature>
<feature type="compositionally biased region" description="Basic and acidic residues" evidence="2">
    <location>
        <begin position="101"/>
        <end position="127"/>
    </location>
</feature>
<feature type="region of interest" description="Disordered" evidence="2">
    <location>
        <begin position="90"/>
        <end position="134"/>
    </location>
</feature>
<dbReference type="AlphaFoldDB" id="A0A915IG14"/>
<evidence type="ECO:0000256" key="1">
    <source>
        <dbReference type="PROSITE-ProRule" id="PRU00371"/>
    </source>
</evidence>
<dbReference type="Pfam" id="PF02944">
    <property type="entry name" value="BESS"/>
    <property type="match status" value="1"/>
</dbReference>
<comment type="subcellular location">
    <subcellularLocation>
        <location evidence="1">Nucleus</location>
    </subcellularLocation>
</comment>
<keyword evidence="1" id="KW-0539">Nucleus</keyword>
<organism evidence="4 5">
    <name type="scientific">Romanomermis culicivorax</name>
    <name type="common">Nematode worm</name>
    <dbReference type="NCBI Taxonomy" id="13658"/>
    <lineage>
        <taxon>Eukaryota</taxon>
        <taxon>Metazoa</taxon>
        <taxon>Ecdysozoa</taxon>
        <taxon>Nematoda</taxon>
        <taxon>Enoplea</taxon>
        <taxon>Dorylaimia</taxon>
        <taxon>Mermithida</taxon>
        <taxon>Mermithoidea</taxon>
        <taxon>Mermithidae</taxon>
        <taxon>Romanomermis</taxon>
    </lineage>
</organism>
<dbReference type="PROSITE" id="PS51031">
    <property type="entry name" value="BESS"/>
    <property type="match status" value="1"/>
</dbReference>
<dbReference type="Proteomes" id="UP000887565">
    <property type="component" value="Unplaced"/>
</dbReference>
<keyword evidence="4" id="KW-1185">Reference proteome</keyword>
<evidence type="ECO:0000313" key="4">
    <source>
        <dbReference type="Proteomes" id="UP000887565"/>
    </source>
</evidence>
<proteinExistence type="predicted"/>
<dbReference type="GO" id="GO:0005634">
    <property type="term" value="C:nucleus"/>
    <property type="evidence" value="ECO:0007669"/>
    <property type="project" value="UniProtKB-SubCell"/>
</dbReference>
<evidence type="ECO:0000313" key="5">
    <source>
        <dbReference type="WBParaSite" id="nRc.2.0.1.t12744-RA"/>
    </source>
</evidence>
<protein>
    <submittedName>
        <fullName evidence="5">BESS domain-containing protein</fullName>
    </submittedName>
</protein>
<evidence type="ECO:0000259" key="3">
    <source>
        <dbReference type="PROSITE" id="PS51031"/>
    </source>
</evidence>
<dbReference type="WBParaSite" id="nRc.2.0.1.t12744-RA">
    <property type="protein sequence ID" value="nRc.2.0.1.t12744-RA"/>
    <property type="gene ID" value="nRc.2.0.1.g12744"/>
</dbReference>
<evidence type="ECO:0000256" key="2">
    <source>
        <dbReference type="SAM" id="MobiDB-lite"/>
    </source>
</evidence>
<accession>A0A915IG14</accession>